<dbReference type="InterPro" id="IPR020830">
    <property type="entry name" value="GlycerAld_3-P_DH_AS"/>
</dbReference>
<gene>
    <name evidence="8" type="ORF">AVO44_13175</name>
</gene>
<dbReference type="PIRSF" id="PIRSF000149">
    <property type="entry name" value="GAP_DH"/>
    <property type="match status" value="1"/>
</dbReference>
<evidence type="ECO:0000256" key="6">
    <source>
        <dbReference type="RuleBase" id="RU000397"/>
    </source>
</evidence>
<dbReference type="EMBL" id="LQBP01000006">
    <property type="protein sequence ID" value="KUJ78650.1"/>
    <property type="molecule type" value="Genomic_DNA"/>
</dbReference>
<dbReference type="Proteomes" id="UP000053690">
    <property type="component" value="Unassembled WGS sequence"/>
</dbReference>
<feature type="binding site" evidence="4">
    <location>
        <position position="131"/>
    </location>
    <ligand>
        <name>NAD(+)</name>
        <dbReference type="ChEBI" id="CHEBI:57540"/>
    </ligand>
</feature>
<evidence type="ECO:0000256" key="1">
    <source>
        <dbReference type="ARBA" id="ARBA00011881"/>
    </source>
</evidence>
<dbReference type="Gene3D" id="3.40.50.720">
    <property type="entry name" value="NAD(P)-binding Rossmann-like Domain"/>
    <property type="match status" value="1"/>
</dbReference>
<feature type="domain" description="Glyceraldehyde 3-phosphate dehydrogenase NAD(P) binding" evidence="7">
    <location>
        <begin position="13"/>
        <end position="161"/>
    </location>
</feature>
<keyword evidence="9" id="KW-1185">Reference proteome</keyword>
<evidence type="ECO:0000256" key="4">
    <source>
        <dbReference type="PIRSR" id="PIRSR000149-3"/>
    </source>
</evidence>
<keyword evidence="2" id="KW-0560">Oxidoreductase</keyword>
<dbReference type="SUPFAM" id="SSF55347">
    <property type="entry name" value="Glyceraldehyde-3-phosphate dehydrogenase-like, C-terminal domain"/>
    <property type="match status" value="1"/>
</dbReference>
<dbReference type="InterPro" id="IPR020831">
    <property type="entry name" value="GlycerAld/Erythrose_P_DH"/>
</dbReference>
<comment type="similarity">
    <text evidence="6">Belongs to the glyceraldehyde-3-phosphate dehydrogenase family.</text>
</comment>
<dbReference type="InterPro" id="IPR036291">
    <property type="entry name" value="NAD(P)-bd_dom_sf"/>
</dbReference>
<dbReference type="CDD" id="cd05214">
    <property type="entry name" value="GAPDH_I_N"/>
    <property type="match status" value="1"/>
</dbReference>
<dbReference type="GO" id="GO:0016620">
    <property type="term" value="F:oxidoreductase activity, acting on the aldehyde or oxo group of donors, NAD or NADP as acceptor"/>
    <property type="evidence" value="ECO:0007669"/>
    <property type="project" value="InterPro"/>
</dbReference>
<sequence length="340" mass="35792">MEVGAPHCHSLRMKLAINGFGRIGRTILRQLLALPLGKDIELALINDIAPLETCTYLFKYDSTFGPYPGTVEAADSMLVVDGHAIPMTHNPDLSCVDLTGVDVLMDCTGVARTSDVASQGLTAGAGKVLISGPSPATEVTIVLGANEDTLGNARIVSNASCTTNGLAPLVKVIDGIGGIASAHMTTIHCYTNSQPMVDAPRGDLARSRAGALSMVPTTTSATHLIDEVMPHLAGRISGAAVRVPTASVSAVDLVATLERGMSAPDFEAALRNAVAQSRVLGWTDHPLVSSDLRARPESLVIAGPETRMVGENQIRVFGWYDNEWGFSARMIDVARLMAQP</sequence>
<dbReference type="PRINTS" id="PR00078">
    <property type="entry name" value="G3PDHDRGNASE"/>
</dbReference>
<evidence type="ECO:0000256" key="2">
    <source>
        <dbReference type="ARBA" id="ARBA00023002"/>
    </source>
</evidence>
<dbReference type="SMART" id="SM00846">
    <property type="entry name" value="Gp_dh_N"/>
    <property type="match status" value="1"/>
</dbReference>
<feature type="site" description="Activates thiol group during catalysis" evidence="5">
    <location>
        <position position="188"/>
    </location>
</feature>
<dbReference type="GO" id="GO:0051287">
    <property type="term" value="F:NAD binding"/>
    <property type="evidence" value="ECO:0007669"/>
    <property type="project" value="InterPro"/>
</dbReference>
<feature type="active site" description="Nucleophile" evidence="3">
    <location>
        <position position="161"/>
    </location>
</feature>
<dbReference type="PROSITE" id="PS00071">
    <property type="entry name" value="GAPDH"/>
    <property type="match status" value="1"/>
</dbReference>
<evidence type="ECO:0000256" key="5">
    <source>
        <dbReference type="PIRSR" id="PIRSR000149-4"/>
    </source>
</evidence>
<feature type="binding site" evidence="4">
    <location>
        <position position="322"/>
    </location>
    <ligand>
        <name>NAD(+)</name>
        <dbReference type="ChEBI" id="CHEBI:57540"/>
    </ligand>
</feature>
<dbReference type="AlphaFoldDB" id="A0A0X3TZ84"/>
<dbReference type="InterPro" id="IPR020828">
    <property type="entry name" value="GlycerAld_3-P_DH_NAD(P)-bd"/>
</dbReference>
<evidence type="ECO:0000313" key="8">
    <source>
        <dbReference type="EMBL" id="KUJ78650.1"/>
    </source>
</evidence>
<accession>A0A0X3TZ84</accession>
<proteinExistence type="inferred from homology"/>
<keyword evidence="4" id="KW-0547">Nucleotide-binding</keyword>
<protein>
    <submittedName>
        <fullName evidence="8">Glyceraldehyde-3-phosphate dehydrogenase</fullName>
    </submittedName>
</protein>
<keyword evidence="4" id="KW-0520">NAD</keyword>
<name>A0A0X3TZ84_9RHOB</name>
<reference evidence="9" key="1">
    <citation type="submission" date="2015-12" db="EMBL/GenBank/DDBJ databases">
        <authorList>
            <person name="Zhang G."/>
            <person name="Stingl U."/>
        </authorList>
    </citation>
    <scope>NUCLEOTIDE SEQUENCE [LARGE SCALE GENOMIC DNA]</scope>
    <source>
        <strain evidence="9">ZGT108</strain>
    </source>
</reference>
<dbReference type="Pfam" id="PF00044">
    <property type="entry name" value="Gp_dh_N"/>
    <property type="match status" value="1"/>
</dbReference>
<feature type="binding site" evidence="4">
    <location>
        <position position="47"/>
    </location>
    <ligand>
        <name>NAD(+)</name>
        <dbReference type="ChEBI" id="CHEBI:57540"/>
    </ligand>
</feature>
<dbReference type="PANTHER" id="PTHR43148">
    <property type="entry name" value="GLYCERALDEHYDE-3-PHOSPHATE DEHYDROGENASE 2"/>
    <property type="match status" value="1"/>
</dbReference>
<dbReference type="Pfam" id="PF02800">
    <property type="entry name" value="Gp_dh_C"/>
    <property type="match status" value="1"/>
</dbReference>
<dbReference type="FunFam" id="3.40.50.720:FF:000001">
    <property type="entry name" value="Glyceraldehyde-3-phosphate dehydrogenase"/>
    <property type="match status" value="1"/>
</dbReference>
<evidence type="ECO:0000313" key="9">
    <source>
        <dbReference type="Proteomes" id="UP000053690"/>
    </source>
</evidence>
<dbReference type="Gene3D" id="3.30.360.10">
    <property type="entry name" value="Dihydrodipicolinate Reductase, domain 2"/>
    <property type="match status" value="1"/>
</dbReference>
<organism evidence="8 9">
    <name type="scientific">Ruegeria profundi</name>
    <dbReference type="NCBI Taxonomy" id="1685378"/>
    <lineage>
        <taxon>Bacteria</taxon>
        <taxon>Pseudomonadati</taxon>
        <taxon>Pseudomonadota</taxon>
        <taxon>Alphaproteobacteria</taxon>
        <taxon>Rhodobacterales</taxon>
        <taxon>Roseobacteraceae</taxon>
        <taxon>Ruegeria</taxon>
    </lineage>
</organism>
<dbReference type="InterPro" id="IPR020829">
    <property type="entry name" value="GlycerAld_3-P_DH_cat"/>
</dbReference>
<dbReference type="SUPFAM" id="SSF51735">
    <property type="entry name" value="NAD(P)-binding Rossmann-fold domains"/>
    <property type="match status" value="1"/>
</dbReference>
<comment type="subunit">
    <text evidence="1">Homotetramer.</text>
</comment>
<feature type="binding site" evidence="4">
    <location>
        <begin position="22"/>
        <end position="23"/>
    </location>
    <ligand>
        <name>NAD(+)</name>
        <dbReference type="ChEBI" id="CHEBI:57540"/>
    </ligand>
</feature>
<evidence type="ECO:0000256" key="3">
    <source>
        <dbReference type="PIRSR" id="PIRSR000149-1"/>
    </source>
</evidence>
<comment type="caution">
    <text evidence="8">The sequence shown here is derived from an EMBL/GenBank/DDBJ whole genome shotgun (WGS) entry which is preliminary data.</text>
</comment>
<evidence type="ECO:0000259" key="7">
    <source>
        <dbReference type="SMART" id="SM00846"/>
    </source>
</evidence>
<dbReference type="STRING" id="1685378.AVO44_13175"/>